<sequence>MQQNQPGQRTQIVRFERSFLYYPRYVIWLEVSVQILMAMLQWARIFLGAHRSASHVPRHRLVVSFHFSTAIYI</sequence>
<dbReference type="EMBL" id="JBBJCI010000219">
    <property type="protein sequence ID" value="KAK7239966.1"/>
    <property type="molecule type" value="Genomic_DNA"/>
</dbReference>
<proteinExistence type="predicted"/>
<evidence type="ECO:0000256" key="1">
    <source>
        <dbReference type="SAM" id="Phobius"/>
    </source>
</evidence>
<keyword evidence="1" id="KW-1133">Transmembrane helix</keyword>
<dbReference type="Proteomes" id="UP001363151">
    <property type="component" value="Unassembled WGS sequence"/>
</dbReference>
<accession>A0ABR1FW79</accession>
<evidence type="ECO:0000313" key="2">
    <source>
        <dbReference type="EMBL" id="KAK7239966.1"/>
    </source>
</evidence>
<keyword evidence="1" id="KW-0812">Transmembrane</keyword>
<evidence type="ECO:0000313" key="3">
    <source>
        <dbReference type="Proteomes" id="UP001363151"/>
    </source>
</evidence>
<organism evidence="2 3">
    <name type="scientific">Aureococcus anophagefferens</name>
    <name type="common">Harmful bloom alga</name>
    <dbReference type="NCBI Taxonomy" id="44056"/>
    <lineage>
        <taxon>Eukaryota</taxon>
        <taxon>Sar</taxon>
        <taxon>Stramenopiles</taxon>
        <taxon>Ochrophyta</taxon>
        <taxon>Pelagophyceae</taxon>
        <taxon>Pelagomonadales</taxon>
        <taxon>Pelagomonadaceae</taxon>
        <taxon>Aureococcus</taxon>
    </lineage>
</organism>
<reference evidence="2 3" key="1">
    <citation type="submission" date="2024-03" db="EMBL/GenBank/DDBJ databases">
        <title>Aureococcus anophagefferens CCMP1851 and Kratosvirus quantuckense: Draft genome of a second virus-susceptible host strain in the model system.</title>
        <authorList>
            <person name="Chase E."/>
            <person name="Truchon A.R."/>
            <person name="Schepens W."/>
            <person name="Wilhelm S.W."/>
        </authorList>
    </citation>
    <scope>NUCLEOTIDE SEQUENCE [LARGE SCALE GENOMIC DNA]</scope>
    <source>
        <strain evidence="2 3">CCMP1851</strain>
    </source>
</reference>
<feature type="transmembrane region" description="Helical" evidence="1">
    <location>
        <begin position="25"/>
        <end position="47"/>
    </location>
</feature>
<keyword evidence="3" id="KW-1185">Reference proteome</keyword>
<gene>
    <name evidence="2" type="ORF">SO694_001180100</name>
</gene>
<comment type="caution">
    <text evidence="2">The sequence shown here is derived from an EMBL/GenBank/DDBJ whole genome shotgun (WGS) entry which is preliminary data.</text>
</comment>
<name>A0ABR1FW79_AURAN</name>
<protein>
    <submittedName>
        <fullName evidence="2">Uncharacterized protein</fullName>
    </submittedName>
</protein>
<keyword evidence="1" id="KW-0472">Membrane</keyword>